<name>A0A6M1QYB6_9ACTN</name>
<evidence type="ECO:0000256" key="1">
    <source>
        <dbReference type="ARBA" id="ARBA00004127"/>
    </source>
</evidence>
<organism evidence="7 8">
    <name type="scientific">Nocardioides turkmenicus</name>
    <dbReference type="NCBI Taxonomy" id="2711220"/>
    <lineage>
        <taxon>Bacteria</taxon>
        <taxon>Bacillati</taxon>
        <taxon>Actinomycetota</taxon>
        <taxon>Actinomycetes</taxon>
        <taxon>Propionibacteriales</taxon>
        <taxon>Nocardioidaceae</taxon>
        <taxon>Nocardioides</taxon>
    </lineage>
</organism>
<dbReference type="AlphaFoldDB" id="A0A6M1QYB6"/>
<evidence type="ECO:0000259" key="6">
    <source>
        <dbReference type="Pfam" id="PF02656"/>
    </source>
</evidence>
<protein>
    <submittedName>
        <fullName evidence="7">DUF202 domain-containing protein</fullName>
    </submittedName>
</protein>
<evidence type="ECO:0000256" key="3">
    <source>
        <dbReference type="ARBA" id="ARBA00022989"/>
    </source>
</evidence>
<evidence type="ECO:0000256" key="2">
    <source>
        <dbReference type="ARBA" id="ARBA00022692"/>
    </source>
</evidence>
<sequence length="124" mass="13368">MRSRNNRRRDVRSLLLGGHIEPDPRFTLANERTFLAWIRTALAVVAAAVATDTLMVEQWPSGVRQPVVVLLLLAGTAVSAGAAVRWLAVERALRSDRPLPLSPLVPMLALVVLAGASSVLVLTL</sequence>
<evidence type="ECO:0000256" key="5">
    <source>
        <dbReference type="SAM" id="Phobius"/>
    </source>
</evidence>
<gene>
    <name evidence="7" type="ORF">G5C66_08775</name>
</gene>
<comment type="subcellular location">
    <subcellularLocation>
        <location evidence="1">Endomembrane system</location>
        <topology evidence="1">Multi-pass membrane protein</topology>
    </subcellularLocation>
</comment>
<keyword evidence="8" id="KW-1185">Reference proteome</keyword>
<dbReference type="GO" id="GO:0012505">
    <property type="term" value="C:endomembrane system"/>
    <property type="evidence" value="ECO:0007669"/>
    <property type="project" value="UniProtKB-SubCell"/>
</dbReference>
<dbReference type="Pfam" id="PF02656">
    <property type="entry name" value="DUF202"/>
    <property type="match status" value="1"/>
</dbReference>
<reference evidence="7 8" key="1">
    <citation type="submission" date="2020-02" db="EMBL/GenBank/DDBJ databases">
        <title>Whole-genome analyses of novel actinobacteria.</title>
        <authorList>
            <person name="Sahin N."/>
        </authorList>
    </citation>
    <scope>NUCLEOTIDE SEQUENCE [LARGE SCALE GENOMIC DNA]</scope>
    <source>
        <strain evidence="7 8">KC13</strain>
    </source>
</reference>
<dbReference type="RefSeq" id="WP_165110579.1">
    <property type="nucleotide sequence ID" value="NZ_JAALAA010000006.1"/>
</dbReference>
<dbReference type="EMBL" id="JAALAA010000006">
    <property type="protein sequence ID" value="NGN92826.1"/>
    <property type="molecule type" value="Genomic_DNA"/>
</dbReference>
<comment type="caution">
    <text evidence="7">The sequence shown here is derived from an EMBL/GenBank/DDBJ whole genome shotgun (WGS) entry which is preliminary data.</text>
</comment>
<proteinExistence type="predicted"/>
<feature type="transmembrane region" description="Helical" evidence="5">
    <location>
        <begin position="67"/>
        <end position="89"/>
    </location>
</feature>
<accession>A0A6M1QYB6</accession>
<evidence type="ECO:0000256" key="4">
    <source>
        <dbReference type="ARBA" id="ARBA00023136"/>
    </source>
</evidence>
<evidence type="ECO:0000313" key="8">
    <source>
        <dbReference type="Proteomes" id="UP000483261"/>
    </source>
</evidence>
<evidence type="ECO:0000313" key="7">
    <source>
        <dbReference type="EMBL" id="NGN92826.1"/>
    </source>
</evidence>
<feature type="transmembrane region" description="Helical" evidence="5">
    <location>
        <begin position="34"/>
        <end position="55"/>
    </location>
</feature>
<keyword evidence="4 5" id="KW-0472">Membrane</keyword>
<keyword evidence="3 5" id="KW-1133">Transmembrane helix</keyword>
<feature type="domain" description="DUF202" evidence="6">
    <location>
        <begin position="25"/>
        <end position="92"/>
    </location>
</feature>
<dbReference type="Proteomes" id="UP000483261">
    <property type="component" value="Unassembled WGS sequence"/>
</dbReference>
<feature type="transmembrane region" description="Helical" evidence="5">
    <location>
        <begin position="101"/>
        <end position="122"/>
    </location>
</feature>
<dbReference type="InterPro" id="IPR003807">
    <property type="entry name" value="DUF202"/>
</dbReference>
<keyword evidence="2 5" id="KW-0812">Transmembrane</keyword>